<dbReference type="eggNOG" id="ENOG503357K">
    <property type="taxonomic scope" value="Bacteria"/>
</dbReference>
<dbReference type="AlphaFoldDB" id="H5TF46"/>
<keyword evidence="1" id="KW-0472">Membrane</keyword>
<gene>
    <name evidence="2" type="ORF">GPUN_2859</name>
</gene>
<dbReference type="Proteomes" id="UP000053586">
    <property type="component" value="Unassembled WGS sequence"/>
</dbReference>
<evidence type="ECO:0000256" key="1">
    <source>
        <dbReference type="SAM" id="Phobius"/>
    </source>
</evidence>
<feature type="transmembrane region" description="Helical" evidence="1">
    <location>
        <begin position="187"/>
        <end position="203"/>
    </location>
</feature>
<proteinExistence type="predicted"/>
<dbReference type="RefSeq" id="WP_006007677.1">
    <property type="nucleotide sequence ID" value="NZ_BAET01000033.1"/>
</dbReference>
<feature type="transmembrane region" description="Helical" evidence="1">
    <location>
        <begin position="343"/>
        <end position="365"/>
    </location>
</feature>
<feature type="transmembrane region" description="Helical" evidence="1">
    <location>
        <begin position="250"/>
        <end position="269"/>
    </location>
</feature>
<evidence type="ECO:0008006" key="4">
    <source>
        <dbReference type="Google" id="ProtNLM"/>
    </source>
</evidence>
<evidence type="ECO:0000313" key="3">
    <source>
        <dbReference type="Proteomes" id="UP000053586"/>
    </source>
</evidence>
<dbReference type="OrthoDB" id="5365893at2"/>
<feature type="transmembrane region" description="Helical" evidence="1">
    <location>
        <begin position="377"/>
        <end position="410"/>
    </location>
</feature>
<reference evidence="2 3" key="2">
    <citation type="journal article" date="2017" name="Antonie Van Leeuwenhoek">
        <title>Rhizobium rhizosphaerae sp. nov., a novel species isolated from rice rhizosphere.</title>
        <authorList>
            <person name="Zhao J.J."/>
            <person name="Zhang J."/>
            <person name="Zhang R.J."/>
            <person name="Zhang C.W."/>
            <person name="Yin H.Q."/>
            <person name="Zhang X.X."/>
        </authorList>
    </citation>
    <scope>NUCLEOTIDE SEQUENCE [LARGE SCALE GENOMIC DNA]</scope>
    <source>
        <strain evidence="2 3">ACAM 611</strain>
    </source>
</reference>
<sequence>MADIITPNEVLADNISKQPSSNQQQWQKALLDWTILMLCPFSIAVDLVNGFLLLTGAAAPLSLVFKAGILTLVIIRIAITDLRIATGLLALTFLLSLPSLRIFLIRGEFSLFFIDISLAIRVLFFLSFMLYIVLTQPTVDKINFILKVLTVSIAVNLAFGVLGFGFATYSVDEGFGIKGFIFSGNELAITIIALSYFVMFSWVKHKSWPIQMTALILVLLCGALVATKSAMLGTIIIVGLFLFLNSRKTFFATLLICIFSIILFADALGELIKVSGIIERFLFVYHKRGIISLIFSAREAFFLTNLQFTLDNFGLFGWFFGWGQGAYVGFVKPKIEIDILDMFFLFGLTGLISFLLYFYLVYRLICIRNNFIHLASFTIWLLILVISCFAGHVVYSGLAAIPLTLAIYATSHRQGK</sequence>
<evidence type="ECO:0000313" key="2">
    <source>
        <dbReference type="EMBL" id="GAB56973.1"/>
    </source>
</evidence>
<reference evidence="2 3" key="1">
    <citation type="journal article" date="2012" name="J. Bacteriol.">
        <title>Genome sequence of proteorhodopsin-containing sea ice bacterium Glaciecola punicea ACAM 611T.</title>
        <authorList>
            <person name="Qin Q.-L."/>
            <person name="Xie B.-B."/>
            <person name="Shu Y.-L."/>
            <person name="Rong J.-C."/>
            <person name="Zhao D.-L."/>
            <person name="Zhang X.-Y."/>
            <person name="Chen X.-L."/>
            <person name="Zhou B.-C."/>
            <person name="Zhanga Y.-Z."/>
        </authorList>
    </citation>
    <scope>NUCLEOTIDE SEQUENCE [LARGE SCALE GENOMIC DNA]</scope>
    <source>
        <strain evidence="2 3">ACAM 611</strain>
    </source>
</reference>
<feature type="transmembrane region" description="Helical" evidence="1">
    <location>
        <begin position="111"/>
        <end position="132"/>
    </location>
</feature>
<comment type="caution">
    <text evidence="2">The sequence shown here is derived from an EMBL/GenBank/DDBJ whole genome shotgun (WGS) entry which is preliminary data.</text>
</comment>
<name>H5TF46_9ALTE</name>
<dbReference type="EMBL" id="BAET01000033">
    <property type="protein sequence ID" value="GAB56973.1"/>
    <property type="molecule type" value="Genomic_DNA"/>
</dbReference>
<accession>H5TF46</accession>
<keyword evidence="1" id="KW-1133">Transmembrane helix</keyword>
<keyword evidence="3" id="KW-1185">Reference proteome</keyword>
<dbReference type="STRING" id="56804.BAE46_03090"/>
<feature type="transmembrane region" description="Helical" evidence="1">
    <location>
        <begin position="144"/>
        <end position="167"/>
    </location>
</feature>
<feature type="transmembrane region" description="Helical" evidence="1">
    <location>
        <begin position="215"/>
        <end position="244"/>
    </location>
</feature>
<keyword evidence="1" id="KW-0812">Transmembrane</keyword>
<protein>
    <recommendedName>
        <fullName evidence="4">O-antigen polymerase</fullName>
    </recommendedName>
</protein>
<organism evidence="2 3">
    <name type="scientific">Glaciecola punicea ACAM 611</name>
    <dbReference type="NCBI Taxonomy" id="1121923"/>
    <lineage>
        <taxon>Bacteria</taxon>
        <taxon>Pseudomonadati</taxon>
        <taxon>Pseudomonadota</taxon>
        <taxon>Gammaproteobacteria</taxon>
        <taxon>Alteromonadales</taxon>
        <taxon>Alteromonadaceae</taxon>
        <taxon>Glaciecola</taxon>
    </lineage>
</organism>